<reference evidence="9 10" key="1">
    <citation type="submission" date="2017-06" db="EMBL/GenBank/DDBJ databases">
        <title>Ant-infecting Ophiocordyceps genomes reveal a high diversity of potential behavioral manipulation genes and a possible major role for enterotoxins.</title>
        <authorList>
            <person name="De Bekker C."/>
            <person name="Evans H.C."/>
            <person name="Brachmann A."/>
            <person name="Hughes D.P."/>
        </authorList>
    </citation>
    <scope>NUCLEOTIDE SEQUENCE [LARGE SCALE GENOMIC DNA]</scope>
    <source>
        <strain evidence="9 10">Map64</strain>
    </source>
</reference>
<dbReference type="InterPro" id="IPR016135">
    <property type="entry name" value="UBQ-conjugating_enzyme/RWD"/>
</dbReference>
<protein>
    <recommendedName>
        <fullName evidence="8">RWD domain-containing protein</fullName>
    </recommendedName>
</protein>
<dbReference type="AlphaFoldDB" id="A0A2C5Y4S9"/>
<evidence type="ECO:0000256" key="7">
    <source>
        <dbReference type="SAM" id="MobiDB-lite"/>
    </source>
</evidence>
<dbReference type="InterPro" id="IPR020568">
    <property type="entry name" value="Ribosomal_Su5_D2-typ_SF"/>
</dbReference>
<keyword evidence="4" id="KW-0678">Repressor</keyword>
<dbReference type="GO" id="GO:0006446">
    <property type="term" value="P:regulation of translational initiation"/>
    <property type="evidence" value="ECO:0007669"/>
    <property type="project" value="TreeGrafter"/>
</dbReference>
<dbReference type="SUPFAM" id="SSF54211">
    <property type="entry name" value="Ribosomal protein S5 domain 2-like"/>
    <property type="match status" value="1"/>
</dbReference>
<organism evidence="9 10">
    <name type="scientific">Ophiocordyceps australis</name>
    <dbReference type="NCBI Taxonomy" id="1399860"/>
    <lineage>
        <taxon>Eukaryota</taxon>
        <taxon>Fungi</taxon>
        <taxon>Dikarya</taxon>
        <taxon>Ascomycota</taxon>
        <taxon>Pezizomycotina</taxon>
        <taxon>Sordariomycetes</taxon>
        <taxon>Hypocreomycetidae</taxon>
        <taxon>Hypocreales</taxon>
        <taxon>Ophiocordycipitaceae</taxon>
        <taxon>Ophiocordyceps</taxon>
    </lineage>
</organism>
<keyword evidence="3" id="KW-0963">Cytoplasm</keyword>
<dbReference type="InterPro" id="IPR001498">
    <property type="entry name" value="Impact_N"/>
</dbReference>
<dbReference type="InterPro" id="IPR023582">
    <property type="entry name" value="Impact"/>
</dbReference>
<dbReference type="InterPro" id="IPR036956">
    <property type="entry name" value="Impact_N_sf"/>
</dbReference>
<keyword evidence="10" id="KW-1185">Reference proteome</keyword>
<comment type="caution">
    <text evidence="9">The sequence shown here is derived from an EMBL/GenBank/DDBJ whole genome shotgun (WGS) entry which is preliminary data.</text>
</comment>
<comment type="subcellular location">
    <subcellularLocation>
        <location evidence="1">Cytoplasm</location>
    </subcellularLocation>
</comment>
<evidence type="ECO:0000313" key="9">
    <source>
        <dbReference type="EMBL" id="PHH61881.1"/>
    </source>
</evidence>
<evidence type="ECO:0000256" key="5">
    <source>
        <dbReference type="ARBA" id="ARBA00022845"/>
    </source>
</evidence>
<dbReference type="GO" id="GO:0005737">
    <property type="term" value="C:cytoplasm"/>
    <property type="evidence" value="ECO:0007669"/>
    <property type="project" value="UniProtKB-SubCell"/>
</dbReference>
<proteinExistence type="inferred from homology"/>
<dbReference type="SUPFAM" id="SSF54495">
    <property type="entry name" value="UBC-like"/>
    <property type="match status" value="1"/>
</dbReference>
<dbReference type="GO" id="GO:0140469">
    <property type="term" value="P:GCN2-mediated signaling"/>
    <property type="evidence" value="ECO:0007669"/>
    <property type="project" value="TreeGrafter"/>
</dbReference>
<comment type="similarity">
    <text evidence="2">Belongs to the IMPACT family.</text>
</comment>
<dbReference type="STRING" id="1399860.A0A2C5Y4S9"/>
<dbReference type="OrthoDB" id="69641at2759"/>
<dbReference type="PROSITE" id="PS00910">
    <property type="entry name" value="UPF0029"/>
    <property type="match status" value="1"/>
</dbReference>
<evidence type="ECO:0000259" key="8">
    <source>
        <dbReference type="PROSITE" id="PS50908"/>
    </source>
</evidence>
<keyword evidence="5" id="KW-0810">Translation regulation</keyword>
<name>A0A2C5Y4S9_9HYPO</name>
<keyword evidence="6" id="KW-0346">Stress response</keyword>
<dbReference type="InterPro" id="IPR020569">
    <property type="entry name" value="UPF0029_Impact_CS"/>
</dbReference>
<evidence type="ECO:0000256" key="1">
    <source>
        <dbReference type="ARBA" id="ARBA00004496"/>
    </source>
</evidence>
<evidence type="ECO:0000256" key="4">
    <source>
        <dbReference type="ARBA" id="ARBA00022491"/>
    </source>
</evidence>
<dbReference type="Pfam" id="PF05773">
    <property type="entry name" value="RWD"/>
    <property type="match status" value="1"/>
</dbReference>
<feature type="region of interest" description="Disordered" evidence="7">
    <location>
        <begin position="116"/>
        <end position="154"/>
    </location>
</feature>
<dbReference type="PANTHER" id="PTHR16301:SF25">
    <property type="entry name" value="PROTEIN IMPACT"/>
    <property type="match status" value="1"/>
</dbReference>
<dbReference type="PROSITE" id="PS50908">
    <property type="entry name" value="RWD"/>
    <property type="match status" value="1"/>
</dbReference>
<dbReference type="Proteomes" id="UP000226192">
    <property type="component" value="Unassembled WGS sequence"/>
</dbReference>
<gene>
    <name evidence="9" type="ORF">CDD81_7745</name>
</gene>
<evidence type="ECO:0000256" key="6">
    <source>
        <dbReference type="ARBA" id="ARBA00023016"/>
    </source>
</evidence>
<evidence type="ECO:0000256" key="2">
    <source>
        <dbReference type="ARBA" id="ARBA00007665"/>
    </source>
</evidence>
<dbReference type="InterPro" id="IPR006575">
    <property type="entry name" value="RWD_dom"/>
</dbReference>
<accession>A0A2C5Y4S9</accession>
<feature type="domain" description="RWD" evidence="8">
    <location>
        <begin position="7"/>
        <end position="113"/>
    </location>
</feature>
<evidence type="ECO:0000256" key="3">
    <source>
        <dbReference type="ARBA" id="ARBA00022490"/>
    </source>
</evidence>
<dbReference type="Gene3D" id="3.30.230.30">
    <property type="entry name" value="Impact, N-terminal domain"/>
    <property type="match status" value="1"/>
</dbReference>
<dbReference type="Gene3D" id="3.10.110.10">
    <property type="entry name" value="Ubiquitin Conjugating Enzyme"/>
    <property type="match status" value="1"/>
</dbReference>
<evidence type="ECO:0000313" key="10">
    <source>
        <dbReference type="Proteomes" id="UP000226192"/>
    </source>
</evidence>
<dbReference type="EMBL" id="NJET01000088">
    <property type="protein sequence ID" value="PHH61881.1"/>
    <property type="molecule type" value="Genomic_DNA"/>
</dbReference>
<sequence length="283" mass="30987">MSEELKDEVEVLNSIYGPDTLSRVDDEGLDSGRPTTWILRLPGEASSLRLRFPAAYPAEAPAVLGTHHSSGGVRGAGARDLGLLQEAISRVFRAGEVCLYDAVEEVCERLRGIERQVQEEERESGGAAREGEKATKLEDSQSKEDEQGDDWAPVWTTSEPIVENKSTFVARVATVSSAAQAKRCIGLLVGSERRLRDATHNMSAWRVREGGVVFQDCDDDGETAAGTRLLHLMHLMGVWEAVVVVSRWYGGVKLGPRRFALINTAARAAFVRAGLVEDKKRAR</sequence>
<dbReference type="PANTHER" id="PTHR16301">
    <property type="entry name" value="IMPACT-RELATED"/>
    <property type="match status" value="1"/>
</dbReference>
<dbReference type="Pfam" id="PF01205">
    <property type="entry name" value="Impact_N"/>
    <property type="match status" value="1"/>
</dbReference>
<feature type="compositionally biased region" description="Basic and acidic residues" evidence="7">
    <location>
        <begin position="129"/>
        <end position="145"/>
    </location>
</feature>